<evidence type="ECO:0000259" key="2">
    <source>
        <dbReference type="Pfam" id="PF21666"/>
    </source>
</evidence>
<reference evidence="3" key="1">
    <citation type="submission" date="2018-03" db="EMBL/GenBank/DDBJ databases">
        <authorList>
            <person name="Guldener U."/>
        </authorList>
    </citation>
    <scope>NUCLEOTIDE SEQUENCE</scope>
</reference>
<dbReference type="Pfam" id="PF14033">
    <property type="entry name" value="DUF4246"/>
    <property type="match status" value="2"/>
</dbReference>
<dbReference type="Proteomes" id="UP001187682">
    <property type="component" value="Unassembled WGS sequence"/>
</dbReference>
<dbReference type="InterPro" id="IPR025340">
    <property type="entry name" value="DUF4246"/>
</dbReference>
<feature type="domain" description="DUF4246" evidence="1">
    <location>
        <begin position="337"/>
        <end position="527"/>
    </location>
</feature>
<keyword evidence="4" id="KW-1185">Reference proteome</keyword>
<dbReference type="AlphaFoldDB" id="A0AAE8MX21"/>
<dbReference type="InterPro" id="IPR049192">
    <property type="entry name" value="DUF4246_C"/>
</dbReference>
<dbReference type="PANTHER" id="PTHR33119:SF1">
    <property type="entry name" value="FE2OG DIOXYGENASE DOMAIN-CONTAINING PROTEIN"/>
    <property type="match status" value="1"/>
</dbReference>
<evidence type="ECO:0000259" key="1">
    <source>
        <dbReference type="Pfam" id="PF14033"/>
    </source>
</evidence>
<comment type="caution">
    <text evidence="3">The sequence shown here is derived from an EMBL/GenBank/DDBJ whole genome shotgun (WGS) entry which is preliminary data.</text>
</comment>
<organism evidence="3 4">
    <name type="scientific">Cephalotrichum gorgonifer</name>
    <dbReference type="NCBI Taxonomy" id="2041049"/>
    <lineage>
        <taxon>Eukaryota</taxon>
        <taxon>Fungi</taxon>
        <taxon>Dikarya</taxon>
        <taxon>Ascomycota</taxon>
        <taxon>Pezizomycotina</taxon>
        <taxon>Sordariomycetes</taxon>
        <taxon>Hypocreomycetidae</taxon>
        <taxon>Microascales</taxon>
        <taxon>Microascaceae</taxon>
        <taxon>Cephalotrichum</taxon>
    </lineage>
</organism>
<name>A0AAE8MX21_9PEZI</name>
<sequence>MSEQDEPRQNDVQSGPLPEVASNIELDWSQRFAHGMFDWALESRVTARELAMLRTMNKITDKPDWETRIFDDEVAASWKVEAVASELLMSRRAWEWCLEEQGSWIPSLVVFDTLVQDVIDRADHGDGRQLYEDNQVLNIVDPSLYPLAYGVTEVLPDGEEVDPNNLWHKVNKGQRSIVVPHLLDDIFRQAGQDPEQAPDIIRERRKNGRWSPRDDGRWHRWHYRQHHPDIQARLEKFLHKDPGVCYSFKDWKAGKIPDKPIYWEAWDPDEVSFDDESDEAVGLKLQTERDREAHFKLYPIGIPYRVPKDLCLHCICYPSDDGWLKLFSSKLAKHEEGVYTQLEYDHEYRHAKLQSDFRAQGLQIYVKIQSIELTPERPRYEGGDRALDGLLNEHVVTSSIYMFDVENVADGGVSLSFSVQAQLGPVEDVCEVSPGSESRKRLISMYAMDDLVEGKAPHWQVLGSVAASEGRVVSFPSILQYRMGHVELRDLSKPGHVRFIALSLADPNYHVVSTKRVLPQSFDWWEQDVFPWAFLMRKGLPDNVVRMIAKEVRGEHIVTVDEAREFGHA</sequence>
<protein>
    <submittedName>
        <fullName evidence="3">Uncharacterized protein</fullName>
    </submittedName>
</protein>
<dbReference type="EMBL" id="ONZQ02000005">
    <property type="protein sequence ID" value="SPO01758.1"/>
    <property type="molecule type" value="Genomic_DNA"/>
</dbReference>
<accession>A0AAE8MX21</accession>
<dbReference type="PANTHER" id="PTHR33119">
    <property type="entry name" value="IFI3P"/>
    <property type="match status" value="1"/>
</dbReference>
<feature type="domain" description="DUF4246" evidence="1">
    <location>
        <begin position="129"/>
        <end position="176"/>
    </location>
</feature>
<gene>
    <name evidence="3" type="ORF">DNG_04431</name>
</gene>
<dbReference type="InterPro" id="IPR049207">
    <property type="entry name" value="DUF4246_N"/>
</dbReference>
<dbReference type="Pfam" id="PF21666">
    <property type="entry name" value="DUF4246_N"/>
    <property type="match status" value="1"/>
</dbReference>
<feature type="domain" description="DUF4246" evidence="2">
    <location>
        <begin position="23"/>
        <end position="81"/>
    </location>
</feature>
<evidence type="ECO:0000313" key="3">
    <source>
        <dbReference type="EMBL" id="SPO01758.1"/>
    </source>
</evidence>
<proteinExistence type="predicted"/>
<evidence type="ECO:0000313" key="4">
    <source>
        <dbReference type="Proteomes" id="UP001187682"/>
    </source>
</evidence>